<gene>
    <name evidence="1" type="ORF">M5X04_07435</name>
</gene>
<dbReference type="RefSeq" id="WP_268631892.1">
    <property type="nucleotide sequence ID" value="NZ_JAMDLY010000008.1"/>
</dbReference>
<keyword evidence="2" id="KW-1185">Reference proteome</keyword>
<evidence type="ECO:0000313" key="2">
    <source>
        <dbReference type="Proteomes" id="UP001527090"/>
    </source>
</evidence>
<accession>A0ABT4E5Z3</accession>
<protein>
    <submittedName>
        <fullName evidence="1">HK97 gp10 family phage protein</fullName>
    </submittedName>
</protein>
<proteinExistence type="predicted"/>
<organism evidence="1 2">
    <name type="scientific">Paenibacillus alvei</name>
    <name type="common">Bacillus alvei</name>
    <dbReference type="NCBI Taxonomy" id="44250"/>
    <lineage>
        <taxon>Bacteria</taxon>
        <taxon>Bacillati</taxon>
        <taxon>Bacillota</taxon>
        <taxon>Bacilli</taxon>
        <taxon>Bacillales</taxon>
        <taxon>Paenibacillaceae</taxon>
        <taxon>Paenibacillus</taxon>
    </lineage>
</organism>
<evidence type="ECO:0000313" key="1">
    <source>
        <dbReference type="EMBL" id="MCY9529167.1"/>
    </source>
</evidence>
<sequence>MSRDGIDISELDDLTKQLMNLAARKMPRETKKFMREQGTKLKRNTVKKARQKVKKRTGNYIKGIKRGKVYKYKGDETSIRVYNSMPHSHLIEQGHRIVGKDGSEHGFQRGAFVFKEAGEQFSDEFARNCEQFTYDLLQKGLK</sequence>
<dbReference type="EMBL" id="JAMDLY010000008">
    <property type="protein sequence ID" value="MCY9529167.1"/>
    <property type="molecule type" value="Genomic_DNA"/>
</dbReference>
<dbReference type="Proteomes" id="UP001527090">
    <property type="component" value="Unassembled WGS sequence"/>
</dbReference>
<comment type="caution">
    <text evidence="1">The sequence shown here is derived from an EMBL/GenBank/DDBJ whole genome shotgun (WGS) entry which is preliminary data.</text>
</comment>
<reference evidence="1 2" key="1">
    <citation type="submission" date="2022-05" db="EMBL/GenBank/DDBJ databases">
        <title>Genome Sequencing of Bee-Associated Microbes.</title>
        <authorList>
            <person name="Dunlap C."/>
        </authorList>
    </citation>
    <scope>NUCLEOTIDE SEQUENCE [LARGE SCALE GENOMIC DNA]</scope>
    <source>
        <strain evidence="1 2">NRRL NRS-750</strain>
    </source>
</reference>
<name>A0ABT4E5Z3_PAEAL</name>
<dbReference type="Pfam" id="PF04883">
    <property type="entry name" value="HK97-gp10_like"/>
    <property type="match status" value="1"/>
</dbReference>
<dbReference type="InterPro" id="IPR010064">
    <property type="entry name" value="HK97-gp10_tail"/>
</dbReference>